<dbReference type="InterPro" id="IPR011006">
    <property type="entry name" value="CheY-like_superfamily"/>
</dbReference>
<dbReference type="SUPFAM" id="SSF52172">
    <property type="entry name" value="CheY-like"/>
    <property type="match status" value="1"/>
</dbReference>
<reference evidence="15 16" key="2">
    <citation type="journal article" date="2013" name="Int. J. Syst. Evol. Microbiol.">
        <title>Methylophaga nitratireducenticrescens sp. nov. and Methylophaga frappieri sp. nov., isolated from the biofilm of the methanol-fed denitrification system treating the seawater at the Montreal Biodome.</title>
        <authorList>
            <person name="Villeneuve C."/>
            <person name="Martineau C."/>
            <person name="Mauffrey F."/>
            <person name="Villemur R."/>
        </authorList>
    </citation>
    <scope>NUCLEOTIDE SEQUENCE [LARGE SCALE GENOMIC DNA]</scope>
    <source>
        <strain evidence="15 16">JAM1</strain>
    </source>
</reference>
<dbReference type="PATRIC" id="fig|754476.3.peg.818"/>
<feature type="domain" description="Histidine kinase" evidence="13">
    <location>
        <begin position="217"/>
        <end position="438"/>
    </location>
</feature>
<evidence type="ECO:0000256" key="8">
    <source>
        <dbReference type="ARBA" id="ARBA00023012"/>
    </source>
</evidence>
<dbReference type="Gene3D" id="3.30.565.10">
    <property type="entry name" value="Histidine kinase-like ATPase, C-terminal domain"/>
    <property type="match status" value="1"/>
</dbReference>
<feature type="transmembrane region" description="Helical" evidence="12">
    <location>
        <begin position="145"/>
        <end position="162"/>
    </location>
</feature>
<dbReference type="PROSITE" id="PS50109">
    <property type="entry name" value="HIS_KIN"/>
    <property type="match status" value="1"/>
</dbReference>
<dbReference type="SMART" id="SM00448">
    <property type="entry name" value="REC"/>
    <property type="match status" value="1"/>
</dbReference>
<feature type="transmembrane region" description="Helical" evidence="12">
    <location>
        <begin position="174"/>
        <end position="194"/>
    </location>
</feature>
<dbReference type="SUPFAM" id="SSF47384">
    <property type="entry name" value="Homodimeric domain of signal transducing histidine kinase"/>
    <property type="match status" value="1"/>
</dbReference>
<dbReference type="eggNOG" id="COG2198">
    <property type="taxonomic scope" value="Bacteria"/>
</dbReference>
<dbReference type="EMBL" id="CP003390">
    <property type="protein sequence ID" value="AFI83674.1"/>
    <property type="molecule type" value="Genomic_DNA"/>
</dbReference>
<sequence>MLIKSPAMNDRYAQPQQKNLLSRFLDKIPKTGDSEPEQAIKIRLTLGIALLIYFCLPWGTDRTFSENIDSLPSLITLVYYLLAVVIAVALILNPRPSPIRRVCGILLDLTALSVVMLIAGEQSVFLFVLYLWVILGNGFRYGVNYLYISLIVGILGFSYAIINGEYWQHSQHEPFGYSLMFLLLIIPLYSAFLIKKLHVAIALSKQANEAKSRFLANMSHELRTPLNGVIGIADLMAETQLNKQQHDFVKIMKTSAHTLLSLIENVLDISKIEAGKILISDKKFDLHQLLNSVIGMQKPMAISKGLHINCYIDPALPFSINGDLQHLRQVLINLIGNSIKFTDQGAVKLSAQPIQHKSNQNLWIRFEISDTGIGIPQEALQRIFDDFTQISPDTLNKGGTGLGTTIAKELVELMGGEIGVTSEVGEGTLFWFEMPFTANEPNELTLSESPMLILSTDSLHDLIKPVINDWSVNYQHVDTTAKAFSVLIRAAEEQSPYQTVMIDQDCMHDIDPIQFANMIHGEPLLANTALILLNPSDFSKQDPRLRHHFISIVHDVKEKPVLFNAIHAAQSNHAIQDEKVITLAQHYAAQSYAKSLNILIAEDNLVNQQVLEGILRHAGHQVILASSGEQALDVLSQQIDSIEMLILDMNMPDYSGTEVIRAMRYMDTGHDIPIIILTADATPQAKQRCLEAGANEFLTKPIDSRSLLESVARLALEHQINVKPGKVSGQSKVSSEQWCDHQVLLELSELGGGEAFLQLLLNGYKEDGTKHLQLILQSAHDDYLTYRESLHALKGSSSELGANKVAELCRQGESFKPFDIGSAELLLLTEKLEHAFTQTLTELEVALKLQGQSQKADH</sequence>
<proteinExistence type="predicted"/>
<dbReference type="PANTHER" id="PTHR45339:SF5">
    <property type="entry name" value="HISTIDINE KINASE"/>
    <property type="match status" value="1"/>
</dbReference>
<dbReference type="InterPro" id="IPR003594">
    <property type="entry name" value="HATPase_dom"/>
</dbReference>
<evidence type="ECO:0000259" key="14">
    <source>
        <dbReference type="PROSITE" id="PS50110"/>
    </source>
</evidence>
<evidence type="ECO:0000256" key="3">
    <source>
        <dbReference type="ARBA" id="ARBA00022553"/>
    </source>
</evidence>
<keyword evidence="12" id="KW-0812">Transmembrane</keyword>
<dbReference type="STRING" id="754476.Q7A_829"/>
<accession>I1XH05</accession>
<feature type="transmembrane region" description="Helical" evidence="12">
    <location>
        <begin position="40"/>
        <end position="59"/>
    </location>
</feature>
<dbReference type="InterPro" id="IPR008207">
    <property type="entry name" value="Sig_transdc_His_kin_Hpt_dom"/>
</dbReference>
<dbReference type="Pfam" id="PF00512">
    <property type="entry name" value="HisKA"/>
    <property type="match status" value="1"/>
</dbReference>
<dbReference type="Pfam" id="PF00072">
    <property type="entry name" value="Response_reg"/>
    <property type="match status" value="1"/>
</dbReference>
<feature type="domain" description="Response regulatory" evidence="14">
    <location>
        <begin position="597"/>
        <end position="715"/>
    </location>
</feature>
<evidence type="ECO:0000256" key="12">
    <source>
        <dbReference type="SAM" id="Phobius"/>
    </source>
</evidence>
<dbReference type="RefSeq" id="WP_014706049.1">
    <property type="nucleotide sequence ID" value="NC_017857.3"/>
</dbReference>
<dbReference type="SMART" id="SM00387">
    <property type="entry name" value="HATPase_c"/>
    <property type="match status" value="1"/>
</dbReference>
<dbReference type="PRINTS" id="PR00344">
    <property type="entry name" value="BCTRLSENSOR"/>
</dbReference>
<evidence type="ECO:0000256" key="10">
    <source>
        <dbReference type="ARBA" id="ARBA00068150"/>
    </source>
</evidence>
<dbReference type="GO" id="GO:0005524">
    <property type="term" value="F:ATP binding"/>
    <property type="evidence" value="ECO:0007669"/>
    <property type="project" value="UniProtKB-KW"/>
</dbReference>
<dbReference type="eggNOG" id="COG2205">
    <property type="taxonomic scope" value="Bacteria"/>
</dbReference>
<dbReference type="PROSITE" id="PS50110">
    <property type="entry name" value="RESPONSE_REGULATORY"/>
    <property type="match status" value="1"/>
</dbReference>
<evidence type="ECO:0000313" key="15">
    <source>
        <dbReference type="EMBL" id="AFI83674.1"/>
    </source>
</evidence>
<dbReference type="SMART" id="SM00388">
    <property type="entry name" value="HisKA"/>
    <property type="match status" value="1"/>
</dbReference>
<dbReference type="InterPro" id="IPR005467">
    <property type="entry name" value="His_kinase_dom"/>
</dbReference>
<dbReference type="FunFam" id="3.30.565.10:FF:000010">
    <property type="entry name" value="Sensor histidine kinase RcsC"/>
    <property type="match status" value="1"/>
</dbReference>
<dbReference type="EC" id="2.7.13.3" evidence="2"/>
<dbReference type="FunFam" id="1.10.287.130:FF:000002">
    <property type="entry name" value="Two-component osmosensing histidine kinase"/>
    <property type="match status" value="1"/>
</dbReference>
<keyword evidence="12" id="KW-1133">Transmembrane helix</keyword>
<evidence type="ECO:0000256" key="1">
    <source>
        <dbReference type="ARBA" id="ARBA00000085"/>
    </source>
</evidence>
<feature type="transmembrane region" description="Helical" evidence="12">
    <location>
        <begin position="71"/>
        <end position="93"/>
    </location>
</feature>
<keyword evidence="16" id="KW-1185">Reference proteome</keyword>
<evidence type="ECO:0000256" key="9">
    <source>
        <dbReference type="ARBA" id="ARBA00064003"/>
    </source>
</evidence>
<feature type="transmembrane region" description="Helical" evidence="12">
    <location>
        <begin position="105"/>
        <end position="133"/>
    </location>
</feature>
<dbReference type="Gene3D" id="1.20.120.160">
    <property type="entry name" value="HPT domain"/>
    <property type="match status" value="1"/>
</dbReference>
<dbReference type="InterPro" id="IPR004358">
    <property type="entry name" value="Sig_transdc_His_kin-like_C"/>
</dbReference>
<dbReference type="HOGENOM" id="CLU_000445_104_10_6"/>
<dbReference type="PANTHER" id="PTHR45339">
    <property type="entry name" value="HYBRID SIGNAL TRANSDUCTION HISTIDINE KINASE J"/>
    <property type="match status" value="1"/>
</dbReference>
<keyword evidence="3 11" id="KW-0597">Phosphoprotein</keyword>
<organism evidence="15 16">
    <name type="scientific">Methylophaga nitratireducenticrescens</name>
    <dbReference type="NCBI Taxonomy" id="754476"/>
    <lineage>
        <taxon>Bacteria</taxon>
        <taxon>Pseudomonadati</taxon>
        <taxon>Pseudomonadota</taxon>
        <taxon>Gammaproteobacteria</taxon>
        <taxon>Thiotrichales</taxon>
        <taxon>Piscirickettsiaceae</taxon>
        <taxon>Methylophaga</taxon>
    </lineage>
</organism>
<feature type="modified residue" description="4-aspartylphosphate" evidence="11">
    <location>
        <position position="648"/>
    </location>
</feature>
<evidence type="ECO:0000313" key="16">
    <source>
        <dbReference type="Proteomes" id="UP000009144"/>
    </source>
</evidence>
<evidence type="ECO:0000256" key="5">
    <source>
        <dbReference type="ARBA" id="ARBA00022741"/>
    </source>
</evidence>
<evidence type="ECO:0000256" key="2">
    <source>
        <dbReference type="ARBA" id="ARBA00012438"/>
    </source>
</evidence>
<dbReference type="CDD" id="cd00082">
    <property type="entry name" value="HisKA"/>
    <property type="match status" value="1"/>
</dbReference>
<dbReference type="SUPFAM" id="SSF55874">
    <property type="entry name" value="ATPase domain of HSP90 chaperone/DNA topoisomerase II/histidine kinase"/>
    <property type="match status" value="1"/>
</dbReference>
<protein>
    <recommendedName>
        <fullName evidence="10">Sensory/regulatory protein RpfC</fullName>
        <ecNumber evidence="2">2.7.13.3</ecNumber>
    </recommendedName>
</protein>
<comment type="catalytic activity">
    <reaction evidence="1">
        <text>ATP + protein L-histidine = ADP + protein N-phospho-L-histidine.</text>
        <dbReference type="EC" id="2.7.13.3"/>
    </reaction>
</comment>
<dbReference type="AlphaFoldDB" id="I1XH05"/>
<keyword evidence="12" id="KW-0472">Membrane</keyword>
<evidence type="ECO:0000256" key="6">
    <source>
        <dbReference type="ARBA" id="ARBA00022777"/>
    </source>
</evidence>
<dbReference type="Gene3D" id="3.40.50.2300">
    <property type="match status" value="1"/>
</dbReference>
<dbReference type="Proteomes" id="UP000009144">
    <property type="component" value="Chromosome"/>
</dbReference>
<evidence type="ECO:0000256" key="4">
    <source>
        <dbReference type="ARBA" id="ARBA00022679"/>
    </source>
</evidence>
<dbReference type="InterPro" id="IPR003661">
    <property type="entry name" value="HisK_dim/P_dom"/>
</dbReference>
<keyword evidence="7" id="KW-0067">ATP-binding</keyword>
<dbReference type="InterPro" id="IPR036890">
    <property type="entry name" value="HATPase_C_sf"/>
</dbReference>
<keyword evidence="4" id="KW-0808">Transferase</keyword>
<evidence type="ECO:0000256" key="11">
    <source>
        <dbReference type="PROSITE-ProRule" id="PRU00169"/>
    </source>
</evidence>
<gene>
    <name evidence="15" type="ordered locus">Q7A_829</name>
</gene>
<dbReference type="KEGG" id="mej:Q7A_829"/>
<dbReference type="InterPro" id="IPR036641">
    <property type="entry name" value="HPT_dom_sf"/>
</dbReference>
<dbReference type="Gene3D" id="1.10.287.130">
    <property type="match status" value="1"/>
</dbReference>
<dbReference type="CDD" id="cd16922">
    <property type="entry name" value="HATPase_EvgS-ArcB-TorS-like"/>
    <property type="match status" value="1"/>
</dbReference>
<reference evidence="15 16" key="1">
    <citation type="journal article" date="2012" name="J. Bacteriol.">
        <title>Complete genome sequences of Methylophaga sp. strain JAM1 and Methylophaga sp. strain JAM7.</title>
        <authorList>
            <person name="Villeneuve C."/>
            <person name="Martineau C."/>
            <person name="Mauffrey F."/>
            <person name="Villemur R."/>
        </authorList>
    </citation>
    <scope>NUCLEOTIDE SEQUENCE [LARGE SCALE GENOMIC DNA]</scope>
    <source>
        <strain evidence="15 16">JAM1</strain>
    </source>
</reference>
<evidence type="ECO:0000259" key="13">
    <source>
        <dbReference type="PROSITE" id="PS50109"/>
    </source>
</evidence>
<dbReference type="InterPro" id="IPR001789">
    <property type="entry name" value="Sig_transdc_resp-reg_receiver"/>
</dbReference>
<dbReference type="Pfam" id="PF02518">
    <property type="entry name" value="HATPase_c"/>
    <property type="match status" value="1"/>
</dbReference>
<dbReference type="GO" id="GO:0000155">
    <property type="term" value="F:phosphorelay sensor kinase activity"/>
    <property type="evidence" value="ECO:0007669"/>
    <property type="project" value="InterPro"/>
</dbReference>
<dbReference type="SUPFAM" id="SSF47226">
    <property type="entry name" value="Histidine-containing phosphotransfer domain, HPT domain"/>
    <property type="match status" value="1"/>
</dbReference>
<keyword evidence="6" id="KW-0418">Kinase</keyword>
<comment type="subunit">
    <text evidence="9">At low DSF concentrations, interacts with RpfF.</text>
</comment>
<dbReference type="CDD" id="cd17546">
    <property type="entry name" value="REC_hyHK_CKI1_RcsC-like"/>
    <property type="match status" value="1"/>
</dbReference>
<keyword evidence="8" id="KW-0902">Two-component regulatory system</keyword>
<keyword evidence="5" id="KW-0547">Nucleotide-binding</keyword>
<dbReference type="eggNOG" id="COG0745">
    <property type="taxonomic scope" value="Bacteria"/>
</dbReference>
<evidence type="ECO:0000256" key="7">
    <source>
        <dbReference type="ARBA" id="ARBA00022840"/>
    </source>
</evidence>
<dbReference type="GO" id="GO:0005886">
    <property type="term" value="C:plasma membrane"/>
    <property type="evidence" value="ECO:0007669"/>
    <property type="project" value="UniProtKB-SubCell"/>
</dbReference>
<name>I1XH05_METNJ</name>
<dbReference type="InterPro" id="IPR036097">
    <property type="entry name" value="HisK_dim/P_sf"/>
</dbReference>
<dbReference type="Pfam" id="PF01627">
    <property type="entry name" value="Hpt"/>
    <property type="match status" value="1"/>
</dbReference>